<dbReference type="EMBL" id="LR792683">
    <property type="protein sequence ID" value="CAB3394781.1"/>
    <property type="molecule type" value="Genomic_DNA"/>
</dbReference>
<sequence>MPFATGAISLPMLILCVDHHLPTMSTSDGSASILLVRFQYRLINGLRDAGLARRTADVVVRCRGRQKASGGFFVLGGRAIVPGMSPVERNGGTGRMEMPLLYRTWKRFVREGTLDAHRVSRDVSESWVRSRRYGVDPYRDRGDIVLEPEDLELQRHKYADVIREVESLVHKIHGLLMEQRMVALFCDADGRILSEIGHPDTLRRAREIQFVPGADWSEAAVGTNAIGTALEVGNAVYVAGYEHYVVATHPWCCAAVPLRDPKGNVFGVLNLSGPLESAHPYLLGVVATMGAHVEDVIARMPQQGDEAVETQEGGVDFEGIIGKSASFRRCIDLAERAARVDYPVCLLGETGTGKELLARWIHRRSGRRGGPFVALNCGAMPEHLLESELFGHEEGAFTGAKKGGYPGAFRLAEGGTLFLDEVGEMPPQMQLALLRVLEEKAVRPIGGREEIRVNVRLVSATHRDLGLLVRQGAFREDLFHRLHVLPIHVPPLRERKEDIPDLAQYLLDTTGTGKKLNPAALRLLQDHPWRGNIRELRNVMVCASVFDDSRIIGPEGLTSFLDAENKTGAMPGRNIPSRKEAVVDALQNTRGNVSAAARRLGVSRSTLYRWLKQGGTGWDR</sequence>
<dbReference type="GO" id="GO:0005524">
    <property type="term" value="F:ATP binding"/>
    <property type="evidence" value="ECO:0007669"/>
    <property type="project" value="UniProtKB-KW"/>
</dbReference>
<evidence type="ECO:0000259" key="6">
    <source>
        <dbReference type="PROSITE" id="PS50045"/>
    </source>
</evidence>
<dbReference type="Pfam" id="PF25601">
    <property type="entry name" value="AAA_lid_14"/>
    <property type="match status" value="1"/>
</dbReference>
<keyword evidence="5" id="KW-0804">Transcription</keyword>
<gene>
    <name evidence="7" type="primary">acoR</name>
    <name evidence="7" type="ORF">COOX1_2588</name>
</gene>
<dbReference type="InterPro" id="IPR002197">
    <property type="entry name" value="HTH_Fis"/>
</dbReference>
<dbReference type="PRINTS" id="PR01590">
    <property type="entry name" value="HTHFIS"/>
</dbReference>
<dbReference type="SUPFAM" id="SSF46689">
    <property type="entry name" value="Homeodomain-like"/>
    <property type="match status" value="1"/>
</dbReference>
<dbReference type="PROSITE" id="PS00676">
    <property type="entry name" value="SIGMA54_INTERACT_2"/>
    <property type="match status" value="1"/>
</dbReference>
<dbReference type="GO" id="GO:0043565">
    <property type="term" value="F:sequence-specific DNA binding"/>
    <property type="evidence" value="ECO:0007669"/>
    <property type="project" value="InterPro"/>
</dbReference>
<feature type="domain" description="Sigma-54 factor interaction" evidence="6">
    <location>
        <begin position="320"/>
        <end position="545"/>
    </location>
</feature>
<accession>A0A6F9EEE6</accession>
<dbReference type="InterPro" id="IPR058031">
    <property type="entry name" value="AAA_lid_NorR"/>
</dbReference>
<dbReference type="FunFam" id="3.40.50.300:FF:000006">
    <property type="entry name" value="DNA-binding transcriptional regulator NtrC"/>
    <property type="match status" value="1"/>
</dbReference>
<keyword evidence="3" id="KW-0805">Transcription regulation</keyword>
<keyword evidence="1" id="KW-0547">Nucleotide-binding</keyword>
<dbReference type="Gene3D" id="1.10.10.60">
    <property type="entry name" value="Homeodomain-like"/>
    <property type="match status" value="1"/>
</dbReference>
<dbReference type="Gene3D" id="1.10.8.60">
    <property type="match status" value="1"/>
</dbReference>
<dbReference type="InterPro" id="IPR029016">
    <property type="entry name" value="GAF-like_dom_sf"/>
</dbReference>
<keyword evidence="2" id="KW-0067">ATP-binding</keyword>
<dbReference type="Pfam" id="PF00158">
    <property type="entry name" value="Sigma54_activat"/>
    <property type="match status" value="1"/>
</dbReference>
<dbReference type="InterPro" id="IPR027417">
    <property type="entry name" value="P-loop_NTPase"/>
</dbReference>
<keyword evidence="4" id="KW-0238">DNA-binding</keyword>
<reference evidence="7 8" key="1">
    <citation type="submission" date="2020-04" db="EMBL/GenBank/DDBJ databases">
        <authorList>
            <person name="Hogendoorn C."/>
        </authorList>
    </citation>
    <scope>NUCLEOTIDE SEQUENCE [LARGE SCALE GENOMIC DNA]</scope>
    <source>
        <strain evidence="7">COOX1</strain>
    </source>
</reference>
<dbReference type="AlphaFoldDB" id="A0A6F9EEE6"/>
<protein>
    <submittedName>
        <fullName evidence="7">Transcriptional regulator (AcoR-acetoin)</fullName>
    </submittedName>
</protein>
<dbReference type="Pfam" id="PF02954">
    <property type="entry name" value="HTH_8"/>
    <property type="match status" value="1"/>
</dbReference>
<dbReference type="SMART" id="SM00382">
    <property type="entry name" value="AAA"/>
    <property type="match status" value="1"/>
</dbReference>
<organism evidence="7 8">
    <name type="scientific">Kyrpidia spormannii</name>
    <dbReference type="NCBI Taxonomy" id="2055160"/>
    <lineage>
        <taxon>Bacteria</taxon>
        <taxon>Bacillati</taxon>
        <taxon>Bacillota</taxon>
        <taxon>Bacilli</taxon>
        <taxon>Bacillales</taxon>
        <taxon>Alicyclobacillaceae</taxon>
        <taxon>Kyrpidia</taxon>
    </lineage>
</organism>
<name>A0A6F9EEE6_9BACL</name>
<dbReference type="InterPro" id="IPR025943">
    <property type="entry name" value="Sigma_54_int_dom_ATP-bd_2"/>
</dbReference>
<evidence type="ECO:0000313" key="8">
    <source>
        <dbReference type="Proteomes" id="UP000502196"/>
    </source>
</evidence>
<dbReference type="InterPro" id="IPR003018">
    <property type="entry name" value="GAF"/>
</dbReference>
<dbReference type="PROSITE" id="PS50045">
    <property type="entry name" value="SIGMA54_INTERACT_4"/>
    <property type="match status" value="1"/>
</dbReference>
<evidence type="ECO:0000256" key="2">
    <source>
        <dbReference type="ARBA" id="ARBA00022840"/>
    </source>
</evidence>
<dbReference type="SUPFAM" id="SSF52540">
    <property type="entry name" value="P-loop containing nucleoside triphosphate hydrolases"/>
    <property type="match status" value="1"/>
</dbReference>
<evidence type="ECO:0000313" key="7">
    <source>
        <dbReference type="EMBL" id="CAB3394781.1"/>
    </source>
</evidence>
<dbReference type="InterPro" id="IPR003593">
    <property type="entry name" value="AAA+_ATPase"/>
</dbReference>
<dbReference type="CDD" id="cd00009">
    <property type="entry name" value="AAA"/>
    <property type="match status" value="1"/>
</dbReference>
<evidence type="ECO:0000256" key="1">
    <source>
        <dbReference type="ARBA" id="ARBA00022741"/>
    </source>
</evidence>
<evidence type="ECO:0000256" key="3">
    <source>
        <dbReference type="ARBA" id="ARBA00023015"/>
    </source>
</evidence>
<dbReference type="InterPro" id="IPR002078">
    <property type="entry name" value="Sigma_54_int"/>
</dbReference>
<dbReference type="GO" id="GO:0006355">
    <property type="term" value="P:regulation of DNA-templated transcription"/>
    <property type="evidence" value="ECO:0007669"/>
    <property type="project" value="InterPro"/>
</dbReference>
<dbReference type="Proteomes" id="UP000502196">
    <property type="component" value="Chromosome"/>
</dbReference>
<dbReference type="PANTHER" id="PTHR32071">
    <property type="entry name" value="TRANSCRIPTIONAL REGULATORY PROTEIN"/>
    <property type="match status" value="1"/>
</dbReference>
<dbReference type="InterPro" id="IPR009057">
    <property type="entry name" value="Homeodomain-like_sf"/>
</dbReference>
<dbReference type="PANTHER" id="PTHR32071:SF101">
    <property type="entry name" value="ACETOIN DEHYDROGENASE OPERON TRANSCRIPTIONAL ACTIVATOR ACOR"/>
    <property type="match status" value="1"/>
</dbReference>
<evidence type="ECO:0000256" key="4">
    <source>
        <dbReference type="ARBA" id="ARBA00023125"/>
    </source>
</evidence>
<dbReference type="Gene3D" id="3.40.50.300">
    <property type="entry name" value="P-loop containing nucleotide triphosphate hydrolases"/>
    <property type="match status" value="1"/>
</dbReference>
<dbReference type="Gene3D" id="3.30.450.40">
    <property type="match status" value="1"/>
</dbReference>
<dbReference type="Pfam" id="PF01590">
    <property type="entry name" value="GAF"/>
    <property type="match status" value="1"/>
</dbReference>
<evidence type="ECO:0000256" key="5">
    <source>
        <dbReference type="ARBA" id="ARBA00023163"/>
    </source>
</evidence>
<proteinExistence type="predicted"/>